<dbReference type="eggNOG" id="COG2208">
    <property type="taxonomic scope" value="Bacteria"/>
</dbReference>
<dbReference type="Proteomes" id="UP000006804">
    <property type="component" value="Chromosome"/>
</dbReference>
<dbReference type="InterPro" id="IPR029016">
    <property type="entry name" value="GAF-like_dom_sf"/>
</dbReference>
<evidence type="ECO:0000256" key="2">
    <source>
        <dbReference type="SAM" id="Coils"/>
    </source>
</evidence>
<dbReference type="SUPFAM" id="SSF55781">
    <property type="entry name" value="GAF domain-like"/>
    <property type="match status" value="1"/>
</dbReference>
<dbReference type="PANTHER" id="PTHR43156:SF2">
    <property type="entry name" value="STAGE II SPORULATION PROTEIN E"/>
    <property type="match status" value="1"/>
</dbReference>
<dbReference type="InterPro" id="IPR052016">
    <property type="entry name" value="Bact_Sigma-Reg"/>
</dbReference>
<dbReference type="InterPro" id="IPR001932">
    <property type="entry name" value="PPM-type_phosphatase-like_dom"/>
</dbReference>
<dbReference type="GO" id="GO:0016791">
    <property type="term" value="F:phosphatase activity"/>
    <property type="evidence" value="ECO:0007669"/>
    <property type="project" value="TreeGrafter"/>
</dbReference>
<evidence type="ECO:0000313" key="4">
    <source>
        <dbReference type="EMBL" id="AEH50683.1"/>
    </source>
</evidence>
<dbReference type="STRING" id="688269.Theth_0595"/>
<dbReference type="AlphaFoldDB" id="F7YXN9"/>
<sequence length="452" mass="51281">MTDLENLRKRVSKIKDLSKDKPIGPNEIFPLIDDLMREIERNQAQQMKMMEEYLEELSKTYQEISTLFELNNLFSSVIDPREKLEEMSELLLQTISFCGIVIDLKLPDQEIHFEQKIDVSDEIFQHAKYLVSNLEEKVLLLEPSDRDPLISNLLSVPVKSMKSIWGRITLVEKKNGIYTAADRKILEAAAQQLAAVCERNLRLRQEVERERLKRELEIARQIQKRLLPVDPPKIPFAELKAYSEPAVQVGGDYYDFMVRGEKLMVCVADVSGKGIPAALLMTSFRSALRTLAAAPKNISELASQLNSIFCEDLEEDRFVTGVFCCFNKAGEVEIVNAGHNPVLIYRSGKVEVINAHDLPLGIVSNFVYQSERVSLRPGDVILLYTDGVIEAKNASGEEYGLERLIEVFQSSVNFPAERIAKEIEKDLLRFVGDCPQHDDTTIVVVKYLGEKS</sequence>
<dbReference type="HOGENOM" id="CLU_000445_43_6_0"/>
<name>F7YXN9_9THEM</name>
<dbReference type="InterPro" id="IPR036457">
    <property type="entry name" value="PPM-type-like_dom_sf"/>
</dbReference>
<feature type="domain" description="PPM-type phosphatase" evidence="3">
    <location>
        <begin position="234"/>
        <end position="447"/>
    </location>
</feature>
<evidence type="ECO:0000313" key="5">
    <source>
        <dbReference type="Proteomes" id="UP000006804"/>
    </source>
</evidence>
<organism evidence="4 5">
    <name type="scientific">Pseudothermotoga thermarum DSM 5069</name>
    <dbReference type="NCBI Taxonomy" id="688269"/>
    <lineage>
        <taxon>Bacteria</taxon>
        <taxon>Thermotogati</taxon>
        <taxon>Thermotogota</taxon>
        <taxon>Thermotogae</taxon>
        <taxon>Thermotogales</taxon>
        <taxon>Thermotogaceae</taxon>
        <taxon>Pseudothermotoga</taxon>
    </lineage>
</organism>
<dbReference type="SMART" id="SM00331">
    <property type="entry name" value="PP2C_SIG"/>
    <property type="match status" value="1"/>
</dbReference>
<protein>
    <submittedName>
        <fullName evidence="4">Protein serine/threonine phosphatase</fullName>
    </submittedName>
</protein>
<dbReference type="RefSeq" id="WP_013931906.1">
    <property type="nucleotide sequence ID" value="NC_015707.1"/>
</dbReference>
<dbReference type="OrthoDB" id="311592at2"/>
<evidence type="ECO:0000259" key="3">
    <source>
        <dbReference type="SMART" id="SM00331"/>
    </source>
</evidence>
<keyword evidence="5" id="KW-1185">Reference proteome</keyword>
<dbReference type="KEGG" id="tta:Theth_0595"/>
<reference evidence="4 5" key="1">
    <citation type="submission" date="2010-11" db="EMBL/GenBank/DDBJ databases">
        <title>The complete genome of Thermotoga thermarum DSM 5069.</title>
        <authorList>
            <consortium name="US DOE Joint Genome Institute (JGI-PGF)"/>
            <person name="Lucas S."/>
            <person name="Copeland A."/>
            <person name="Lapidus A."/>
            <person name="Bruce D."/>
            <person name="Goodwin L."/>
            <person name="Pitluck S."/>
            <person name="Kyrpides N."/>
            <person name="Mavromatis K."/>
            <person name="Ivanova N."/>
            <person name="Zeytun A."/>
            <person name="Brettin T."/>
            <person name="Detter J.C."/>
            <person name="Tapia R."/>
            <person name="Han C."/>
            <person name="Land M."/>
            <person name="Hauser L."/>
            <person name="Markowitz V."/>
            <person name="Cheng J.-F."/>
            <person name="Hugenholtz P."/>
            <person name="Woyke T."/>
            <person name="Wu D."/>
            <person name="Spring S."/>
            <person name="Schroeder M."/>
            <person name="Brambilla E."/>
            <person name="Klenk H.-P."/>
            <person name="Eisen J.A."/>
        </authorList>
    </citation>
    <scope>NUCLEOTIDE SEQUENCE [LARGE SCALE GENOMIC DNA]</scope>
    <source>
        <strain evidence="4 5">DSM 5069</strain>
    </source>
</reference>
<gene>
    <name evidence="4" type="ORF">Theth_0595</name>
</gene>
<feature type="coiled-coil region" evidence="2">
    <location>
        <begin position="186"/>
        <end position="222"/>
    </location>
</feature>
<dbReference type="PANTHER" id="PTHR43156">
    <property type="entry name" value="STAGE II SPORULATION PROTEIN E-RELATED"/>
    <property type="match status" value="1"/>
</dbReference>
<keyword evidence="1" id="KW-0378">Hydrolase</keyword>
<dbReference type="SUPFAM" id="SSF81606">
    <property type="entry name" value="PP2C-like"/>
    <property type="match status" value="1"/>
</dbReference>
<proteinExistence type="predicted"/>
<dbReference type="Gene3D" id="3.60.40.10">
    <property type="entry name" value="PPM-type phosphatase domain"/>
    <property type="match status" value="1"/>
</dbReference>
<evidence type="ECO:0000256" key="1">
    <source>
        <dbReference type="ARBA" id="ARBA00022801"/>
    </source>
</evidence>
<dbReference type="Gene3D" id="3.30.450.40">
    <property type="match status" value="1"/>
</dbReference>
<accession>F7YXN9</accession>
<dbReference type="Pfam" id="PF07228">
    <property type="entry name" value="SpoIIE"/>
    <property type="match status" value="1"/>
</dbReference>
<keyword evidence="2" id="KW-0175">Coiled coil</keyword>
<dbReference type="EMBL" id="CP002351">
    <property type="protein sequence ID" value="AEH50683.1"/>
    <property type="molecule type" value="Genomic_DNA"/>
</dbReference>
<dbReference type="PATRIC" id="fig|688269.3.peg.617"/>